<feature type="domain" description="DUF302" evidence="1">
    <location>
        <begin position="36"/>
        <end position="98"/>
    </location>
</feature>
<dbReference type="PIRSF" id="PIRSF021774">
    <property type="entry name" value="UCP021774"/>
    <property type="match status" value="1"/>
</dbReference>
<evidence type="ECO:0000313" key="2">
    <source>
        <dbReference type="EMBL" id="SFI84202.1"/>
    </source>
</evidence>
<dbReference type="STRING" id="1884381.SAMN05518846_101319"/>
<gene>
    <name evidence="2" type="ORF">SAMN05518846_101319</name>
</gene>
<dbReference type="Pfam" id="PF03625">
    <property type="entry name" value="DUF302"/>
    <property type="match status" value="1"/>
</dbReference>
<dbReference type="InterPro" id="IPR035923">
    <property type="entry name" value="TT1751-like_sf"/>
</dbReference>
<name>A0A1I3LHH5_9BACL</name>
<dbReference type="InterPro" id="IPR016796">
    <property type="entry name" value="UCP021774"/>
</dbReference>
<protein>
    <submittedName>
        <fullName evidence="2">Uncharacterized conserved protein, DUF302 family</fullName>
    </submittedName>
</protein>
<proteinExistence type="predicted"/>
<dbReference type="PANTHER" id="PTHR38342:SF1">
    <property type="entry name" value="SLR5037 PROTEIN"/>
    <property type="match status" value="1"/>
</dbReference>
<dbReference type="AlphaFoldDB" id="A0A1I3LHH5"/>
<dbReference type="EMBL" id="FORT01000001">
    <property type="protein sequence ID" value="SFI84202.1"/>
    <property type="molecule type" value="Genomic_DNA"/>
</dbReference>
<dbReference type="SUPFAM" id="SSF103247">
    <property type="entry name" value="TT1751-like"/>
    <property type="match status" value="1"/>
</dbReference>
<dbReference type="PANTHER" id="PTHR38342">
    <property type="entry name" value="SLR5037 PROTEIN"/>
    <property type="match status" value="1"/>
</dbReference>
<reference evidence="3" key="1">
    <citation type="submission" date="2016-10" db="EMBL/GenBank/DDBJ databases">
        <authorList>
            <person name="Varghese N."/>
            <person name="Submissions S."/>
        </authorList>
    </citation>
    <scope>NUCLEOTIDE SEQUENCE [LARGE SCALE GENOMIC DNA]</scope>
    <source>
        <strain evidence="3">OK042</strain>
    </source>
</reference>
<evidence type="ECO:0000313" key="3">
    <source>
        <dbReference type="Proteomes" id="UP000198915"/>
    </source>
</evidence>
<evidence type="ECO:0000259" key="1">
    <source>
        <dbReference type="Pfam" id="PF03625"/>
    </source>
</evidence>
<accession>A0A1I3LHH5</accession>
<dbReference type="Gene3D" id="3.30.310.70">
    <property type="entry name" value="TT1751-like domain"/>
    <property type="match status" value="1"/>
</dbReference>
<dbReference type="Proteomes" id="UP000198915">
    <property type="component" value="Unassembled WGS sequence"/>
</dbReference>
<dbReference type="RefSeq" id="WP_092266203.1">
    <property type="nucleotide sequence ID" value="NZ_JARSOR010000028.1"/>
</dbReference>
<keyword evidence="3" id="KW-1185">Reference proteome</keyword>
<sequence length="152" mass="17405">MEFHYTVTSHKSIEAVIEALDAQLKAEHFGILWQLDLTQKLRDKGIEDYTRPFHILEVCNPHEAAKVLSHNELVGYFLPCKIVVYVDQSHVRIGLPRPTALLGILNSSELNETAEEIEQTLIRVIEKAKWSKTLKIILDGRLFTSISQIWSL</sequence>
<dbReference type="InterPro" id="IPR005180">
    <property type="entry name" value="DUF302"/>
</dbReference>
<organism evidence="2 3">
    <name type="scientific">Brevibacillus centrosporus</name>
    <dbReference type="NCBI Taxonomy" id="54910"/>
    <lineage>
        <taxon>Bacteria</taxon>
        <taxon>Bacillati</taxon>
        <taxon>Bacillota</taxon>
        <taxon>Bacilli</taxon>
        <taxon>Bacillales</taxon>
        <taxon>Paenibacillaceae</taxon>
        <taxon>Brevibacillus</taxon>
    </lineage>
</organism>
<dbReference type="CDD" id="cd14797">
    <property type="entry name" value="DUF302"/>
    <property type="match status" value="1"/>
</dbReference>